<proteinExistence type="predicted"/>
<feature type="transmembrane region" description="Helical" evidence="1">
    <location>
        <begin position="56"/>
        <end position="82"/>
    </location>
</feature>
<dbReference type="Proteomes" id="UP001213681">
    <property type="component" value="Unassembled WGS sequence"/>
</dbReference>
<reference evidence="2" key="1">
    <citation type="submission" date="2022-12" db="EMBL/GenBank/DDBJ databases">
        <authorList>
            <person name="Petersen C."/>
        </authorList>
    </citation>
    <scope>NUCLEOTIDE SEQUENCE</scope>
    <source>
        <strain evidence="2">IBT 16125</strain>
    </source>
</reference>
<comment type="caution">
    <text evidence="2">The sequence shown here is derived from an EMBL/GenBank/DDBJ whole genome shotgun (WGS) entry which is preliminary data.</text>
</comment>
<dbReference type="GO" id="GO:0000329">
    <property type="term" value="C:fungal-type vacuole membrane"/>
    <property type="evidence" value="ECO:0007669"/>
    <property type="project" value="InterPro"/>
</dbReference>
<dbReference type="EMBL" id="JAPVEA010000009">
    <property type="protein sequence ID" value="KAJ5432486.1"/>
    <property type="molecule type" value="Genomic_DNA"/>
</dbReference>
<dbReference type="PANTHER" id="PTHR35895">
    <property type="entry name" value="CHROMOSOME 16, WHOLE GENOME SHOTGUN SEQUENCE"/>
    <property type="match status" value="1"/>
</dbReference>
<reference evidence="2" key="2">
    <citation type="journal article" date="2023" name="IMA Fungus">
        <title>Comparative genomic study of the Penicillium genus elucidates a diverse pangenome and 15 lateral gene transfer events.</title>
        <authorList>
            <person name="Petersen C."/>
            <person name="Sorensen T."/>
            <person name="Nielsen M.R."/>
            <person name="Sondergaard T.E."/>
            <person name="Sorensen J.L."/>
            <person name="Fitzpatrick D.A."/>
            <person name="Frisvad J.C."/>
            <person name="Nielsen K.L."/>
        </authorList>
    </citation>
    <scope>NUCLEOTIDE SEQUENCE</scope>
    <source>
        <strain evidence="2">IBT 16125</strain>
    </source>
</reference>
<evidence type="ECO:0000313" key="3">
    <source>
        <dbReference type="Proteomes" id="UP001213681"/>
    </source>
</evidence>
<sequence length="435" mass="48099">MPKTKKDFVIGAHRGPLFSRQEEDDGLAKTESASGLSLTKTQTRGEKWRRHWRRFWLVYLVGNVIFLAILLPIFFLVVIPAVAQLVVNKSDLWLVNAQVMQPKPDSVIMTMQANVDLKLALPVRIEPVTLNLFEREYGHDNPYVSVDIPGQTIKGNYTLGVSDQFTRIQNLTVWEKFVKQAVFQEKTSLAMYGKMTAYLGVLKSHVTMDKDVVAPTLNKFAGFAMSDSTLLLPARSDGTNLIGNITLPNPTVLHFEVGTLNLDIKSGDILIGNVTIKGVTLVPGDNKYPLTGVIDLKTILSNLGAVLKAEASALKSGNLSLQATTSSVVWNGTVVKYYTDILRQLTLTTDIGLADTLKNTLKNFVQGKNVTGLLSSIFGNTGNINSTLGRRYEDDGKARFDLAQFLKEDQDVQDAFHDVSPERRNGMIDSLMAMY</sequence>
<keyword evidence="1" id="KW-0472">Membrane</keyword>
<keyword evidence="1" id="KW-0812">Transmembrane</keyword>
<accession>A0AAD6BS67</accession>
<name>A0AAD6BS67_9EURO</name>
<gene>
    <name evidence="2" type="ORF">N7458_011642</name>
</gene>
<dbReference type="Pfam" id="PF12505">
    <property type="entry name" value="DUF3712"/>
    <property type="match status" value="1"/>
</dbReference>
<organism evidence="2 3">
    <name type="scientific">Penicillium daleae</name>
    <dbReference type="NCBI Taxonomy" id="63821"/>
    <lineage>
        <taxon>Eukaryota</taxon>
        <taxon>Fungi</taxon>
        <taxon>Dikarya</taxon>
        <taxon>Ascomycota</taxon>
        <taxon>Pezizomycotina</taxon>
        <taxon>Eurotiomycetes</taxon>
        <taxon>Eurotiomycetidae</taxon>
        <taxon>Eurotiales</taxon>
        <taxon>Aspergillaceae</taxon>
        <taxon>Penicillium</taxon>
    </lineage>
</organism>
<evidence type="ECO:0000256" key="1">
    <source>
        <dbReference type="SAM" id="Phobius"/>
    </source>
</evidence>
<keyword evidence="3" id="KW-1185">Reference proteome</keyword>
<dbReference type="GeneID" id="81605267"/>
<dbReference type="InterPro" id="IPR046368">
    <property type="entry name" value="Tag1"/>
</dbReference>
<evidence type="ECO:0000313" key="2">
    <source>
        <dbReference type="EMBL" id="KAJ5432486.1"/>
    </source>
</evidence>
<dbReference type="RefSeq" id="XP_056759778.1">
    <property type="nucleotide sequence ID" value="XM_056915024.1"/>
</dbReference>
<dbReference type="PANTHER" id="PTHR35895:SF2">
    <property type="match status" value="1"/>
</dbReference>
<protein>
    <submittedName>
        <fullName evidence="2">Uncharacterized protein</fullName>
    </submittedName>
</protein>
<dbReference type="InterPro" id="IPR022185">
    <property type="entry name" value="DUF3712"/>
</dbReference>
<keyword evidence="1" id="KW-1133">Transmembrane helix</keyword>
<dbReference type="AlphaFoldDB" id="A0AAD6BS67"/>